<dbReference type="GO" id="GO:0016020">
    <property type="term" value="C:membrane"/>
    <property type="evidence" value="ECO:0007669"/>
    <property type="project" value="UniProtKB-SubCell"/>
</dbReference>
<comment type="caution">
    <text evidence="11">The sequence shown here is derived from an EMBL/GenBank/DDBJ whole genome shotgun (WGS) entry which is preliminary data.</text>
</comment>
<evidence type="ECO:0000256" key="8">
    <source>
        <dbReference type="ARBA" id="ARBA00023136"/>
    </source>
</evidence>
<keyword evidence="3" id="KW-0813">Transport</keyword>
<dbReference type="STRING" id="670386.D3BE51"/>
<dbReference type="SUPFAM" id="SSF52540">
    <property type="entry name" value="P-loop containing nucleoside triphosphate hydrolases"/>
    <property type="match status" value="1"/>
</dbReference>
<dbReference type="OMA" id="WEDLSCV"/>
<dbReference type="GO" id="GO:0031288">
    <property type="term" value="P:sorocarp morphogenesis"/>
    <property type="evidence" value="ECO:0007669"/>
    <property type="project" value="TreeGrafter"/>
</dbReference>
<dbReference type="Gene3D" id="3.40.50.300">
    <property type="entry name" value="P-loop containing nucleotide triphosphate hydrolases"/>
    <property type="match status" value="1"/>
</dbReference>
<keyword evidence="12" id="KW-1185">Reference proteome</keyword>
<dbReference type="Proteomes" id="UP000001396">
    <property type="component" value="Unassembled WGS sequence"/>
</dbReference>
<evidence type="ECO:0000256" key="2">
    <source>
        <dbReference type="ARBA" id="ARBA00008869"/>
    </source>
</evidence>
<name>D3BE51_HETP5</name>
<evidence type="ECO:0000313" key="12">
    <source>
        <dbReference type="Proteomes" id="UP000001396"/>
    </source>
</evidence>
<protein>
    <submittedName>
        <fullName evidence="11">ABC transporter A family protein</fullName>
    </submittedName>
</protein>
<dbReference type="InterPro" id="IPR017871">
    <property type="entry name" value="ABC_transporter-like_CS"/>
</dbReference>
<dbReference type="GeneID" id="31362485"/>
<organism evidence="11 12">
    <name type="scientific">Heterostelium pallidum (strain ATCC 26659 / Pp 5 / PN500)</name>
    <name type="common">Cellular slime mold</name>
    <name type="synonym">Polysphondylium pallidum</name>
    <dbReference type="NCBI Taxonomy" id="670386"/>
    <lineage>
        <taxon>Eukaryota</taxon>
        <taxon>Amoebozoa</taxon>
        <taxon>Evosea</taxon>
        <taxon>Eumycetozoa</taxon>
        <taxon>Dictyostelia</taxon>
        <taxon>Acytosteliales</taxon>
        <taxon>Acytosteliaceae</taxon>
        <taxon>Heterostelium</taxon>
    </lineage>
</organism>
<evidence type="ECO:0000259" key="10">
    <source>
        <dbReference type="PROSITE" id="PS50893"/>
    </source>
</evidence>
<evidence type="ECO:0000313" key="11">
    <source>
        <dbReference type="EMBL" id="EFA80182.1"/>
    </source>
</evidence>
<dbReference type="GO" id="GO:0140359">
    <property type="term" value="F:ABC-type transporter activity"/>
    <property type="evidence" value="ECO:0007669"/>
    <property type="project" value="InterPro"/>
</dbReference>
<dbReference type="FunCoup" id="D3BE51">
    <property type="interactions" value="32"/>
</dbReference>
<feature type="transmembrane region" description="Helical" evidence="9">
    <location>
        <begin position="358"/>
        <end position="376"/>
    </location>
</feature>
<keyword evidence="8 9" id="KW-0472">Membrane</keyword>
<feature type="domain" description="ABC transporter" evidence="10">
    <location>
        <begin position="523"/>
        <end position="754"/>
    </location>
</feature>
<comment type="similarity">
    <text evidence="2">Belongs to the ABC transporter superfamily. ABCA family.</text>
</comment>
<evidence type="ECO:0000256" key="3">
    <source>
        <dbReference type="ARBA" id="ARBA00022448"/>
    </source>
</evidence>
<keyword evidence="6" id="KW-0067">ATP-binding</keyword>
<comment type="subcellular location">
    <subcellularLocation>
        <location evidence="1">Membrane</location>
        <topology evidence="1">Multi-pass membrane protein</topology>
    </subcellularLocation>
</comment>
<dbReference type="Pfam" id="PF00005">
    <property type="entry name" value="ABC_tran"/>
    <property type="match status" value="1"/>
</dbReference>
<reference evidence="11 12" key="1">
    <citation type="journal article" date="2011" name="Genome Res.">
        <title>Phylogeny-wide analysis of social amoeba genomes highlights ancient origins for complex intercellular communication.</title>
        <authorList>
            <person name="Heidel A.J."/>
            <person name="Lawal H.M."/>
            <person name="Felder M."/>
            <person name="Schilde C."/>
            <person name="Helps N.R."/>
            <person name="Tunggal B."/>
            <person name="Rivero F."/>
            <person name="John U."/>
            <person name="Schleicher M."/>
            <person name="Eichinger L."/>
            <person name="Platzer M."/>
            <person name="Noegel A.A."/>
            <person name="Schaap P."/>
            <person name="Gloeckner G."/>
        </authorList>
    </citation>
    <scope>NUCLEOTIDE SEQUENCE [LARGE SCALE GENOMIC DNA]</scope>
    <source>
        <strain evidence="12">ATCC 26659 / Pp 5 / PN500</strain>
    </source>
</reference>
<accession>D3BE51</accession>
<dbReference type="GO" id="GO:0005319">
    <property type="term" value="F:lipid transporter activity"/>
    <property type="evidence" value="ECO:0007669"/>
    <property type="project" value="TreeGrafter"/>
</dbReference>
<feature type="transmembrane region" description="Helical" evidence="9">
    <location>
        <begin position="35"/>
        <end position="56"/>
    </location>
</feature>
<feature type="transmembrane region" description="Helical" evidence="9">
    <location>
        <begin position="427"/>
        <end position="445"/>
    </location>
</feature>
<dbReference type="AlphaFoldDB" id="D3BE51"/>
<dbReference type="PROSITE" id="PS50893">
    <property type="entry name" value="ABC_TRANSPORTER_2"/>
    <property type="match status" value="1"/>
</dbReference>
<dbReference type="InterPro" id="IPR003439">
    <property type="entry name" value="ABC_transporter-like_ATP-bd"/>
</dbReference>
<evidence type="ECO:0000256" key="9">
    <source>
        <dbReference type="SAM" id="Phobius"/>
    </source>
</evidence>
<dbReference type="CDD" id="cd03263">
    <property type="entry name" value="ABC_subfamily_A"/>
    <property type="match status" value="1"/>
</dbReference>
<dbReference type="Pfam" id="PF12698">
    <property type="entry name" value="ABC2_membrane_3"/>
    <property type="match status" value="1"/>
</dbReference>
<dbReference type="EMBL" id="ADBJ01000031">
    <property type="protein sequence ID" value="EFA80182.1"/>
    <property type="molecule type" value="Genomic_DNA"/>
</dbReference>
<dbReference type="FunFam" id="3.40.50.300:FF:000665">
    <property type="entry name" value="ABC transporter A family member 2"/>
    <property type="match status" value="1"/>
</dbReference>
<feature type="transmembrane region" description="Helical" evidence="9">
    <location>
        <begin position="289"/>
        <end position="320"/>
    </location>
</feature>
<dbReference type="PANTHER" id="PTHR19229:SF272">
    <property type="entry name" value="ABC TRANSPORTER A FAMILY MEMBER 7-RELATED"/>
    <property type="match status" value="1"/>
</dbReference>
<keyword evidence="4 9" id="KW-0812">Transmembrane</keyword>
<keyword evidence="7 9" id="KW-1133">Transmembrane helix</keyword>
<dbReference type="InterPro" id="IPR026082">
    <property type="entry name" value="ABCA"/>
</dbReference>
<evidence type="ECO:0000256" key="4">
    <source>
        <dbReference type="ARBA" id="ARBA00022692"/>
    </source>
</evidence>
<feature type="transmembrane region" description="Helical" evidence="9">
    <location>
        <begin position="326"/>
        <end position="346"/>
    </location>
</feature>
<dbReference type="GO" id="GO:0005524">
    <property type="term" value="F:ATP binding"/>
    <property type="evidence" value="ECO:0007669"/>
    <property type="project" value="UniProtKB-KW"/>
</dbReference>
<keyword evidence="5" id="KW-0547">Nucleotide-binding</keyword>
<dbReference type="PROSITE" id="PS00211">
    <property type="entry name" value="ABC_TRANSPORTER_1"/>
    <property type="match status" value="1"/>
</dbReference>
<dbReference type="SMART" id="SM00382">
    <property type="entry name" value="AAA"/>
    <property type="match status" value="1"/>
</dbReference>
<evidence type="ECO:0000256" key="6">
    <source>
        <dbReference type="ARBA" id="ARBA00022840"/>
    </source>
</evidence>
<gene>
    <name evidence="11" type="primary">abcA7</name>
    <name evidence="11" type="ORF">PPL_07004</name>
</gene>
<dbReference type="PANTHER" id="PTHR19229">
    <property type="entry name" value="ATP-BINDING CASSETTE TRANSPORTER SUBFAMILY A ABCA"/>
    <property type="match status" value="1"/>
</dbReference>
<evidence type="ECO:0000256" key="5">
    <source>
        <dbReference type="ARBA" id="ARBA00022741"/>
    </source>
</evidence>
<dbReference type="InterPro" id="IPR027417">
    <property type="entry name" value="P-loop_NTPase"/>
</dbReference>
<evidence type="ECO:0000256" key="1">
    <source>
        <dbReference type="ARBA" id="ARBA00004141"/>
    </source>
</evidence>
<sequence>MNAASSMESEPPKSNQFRATFLKSATFLKRQKCALILQICIPLVLVLLLCIIQIFVKHQMDQMKPTLIPAYNNSIIEIGHFLDTNPNGIPNIGTLGSDGNKTGLLGKIPQVYMTIPYINESMYVPYSQDYPSVKEMMQDISNQKTQLINQRRSSFLIKNRFEMPFSAIIFNQFSAQQQILDYQVAIDTQPIFEYGNISDPTIYLFTMNLLESAYIYYVYGQEFIINSNLTQLPFEQMPPTIDVGSLLGGLFYPFALSFLLPLFVFSIVLEKQERLRDMCLMMGLRMRNYWIVTYLFDFLLYICALIIVVGISVGFGFAVFTQGSAFAMFLLLFGWGNAMITFSFFLSTLFKRTRTATVSCYFLLIISVIVNLVLSAELWANSMPPVAYYFYPLFAFYRGLTNISTVCGVGLCPKWSDYTWDFEPSKIIFWLYIDSVFYLLLALYLDQVLPREFGVPKHPLFFTEPIVNWIKKRNQRKPINSDEVFLINENNDSADTSDETVDEDVAMEKIRIINKEINSNSPIIINSLTKIYAGRPKPALDKLYLTIENGECFGLLGPNGAGKTTTISLLTGLYTPTSGYAKVAGFDIATEMDSIHRVVGVCPQFDTLWEDLSCVETLLFYARLKGVERSQELKHVEDILRDVMLYDVRERLVKELSGGMKRRLSVAVSITGHSKIVFLDEPSTGLDPKTRRELWSILNRLKQGRCIILTTHSMEEADVLSTRIGIISQGKLQCIGPQQHLKSKFGEGYSLKINIHPSHVDDFQPTELIHKFSPDALLIESFSGSYVYRLPKETLISELCAFMLQSKDKYHITEWGIQQTSLEDVFLKIASTDETIN</sequence>
<dbReference type="InterPro" id="IPR013525">
    <property type="entry name" value="ABC2_TM"/>
</dbReference>
<dbReference type="GO" id="GO:0016887">
    <property type="term" value="F:ATP hydrolysis activity"/>
    <property type="evidence" value="ECO:0007669"/>
    <property type="project" value="InterPro"/>
</dbReference>
<evidence type="ECO:0000256" key="7">
    <source>
        <dbReference type="ARBA" id="ARBA00022989"/>
    </source>
</evidence>
<feature type="transmembrane region" description="Helical" evidence="9">
    <location>
        <begin position="250"/>
        <end position="269"/>
    </location>
</feature>
<dbReference type="InterPro" id="IPR003593">
    <property type="entry name" value="AAA+_ATPase"/>
</dbReference>
<dbReference type="InParanoid" id="D3BE51"/>
<proteinExistence type="inferred from homology"/>
<dbReference type="RefSeq" id="XP_020432302.1">
    <property type="nucleotide sequence ID" value="XM_020577854.1"/>
</dbReference>
<feature type="transmembrane region" description="Helical" evidence="9">
    <location>
        <begin position="388"/>
        <end position="415"/>
    </location>
</feature>